<keyword evidence="2" id="KW-1185">Reference proteome</keyword>
<name>A0A6M5YKT6_9BACT</name>
<dbReference type="AlphaFoldDB" id="A0A6M5YKT6"/>
<dbReference type="InterPro" id="IPR011738">
    <property type="entry name" value="Phage_CHP"/>
</dbReference>
<dbReference type="InterPro" id="IPR006450">
    <property type="entry name" value="Phage_HK97_gp6-like"/>
</dbReference>
<organism evidence="1 2">
    <name type="scientific">Frigoriglobus tundricola</name>
    <dbReference type="NCBI Taxonomy" id="2774151"/>
    <lineage>
        <taxon>Bacteria</taxon>
        <taxon>Pseudomonadati</taxon>
        <taxon>Planctomycetota</taxon>
        <taxon>Planctomycetia</taxon>
        <taxon>Gemmatales</taxon>
        <taxon>Gemmataceae</taxon>
        <taxon>Frigoriglobus</taxon>
    </lineage>
</organism>
<dbReference type="EMBL" id="CP053452">
    <property type="protein sequence ID" value="QJW94699.1"/>
    <property type="molecule type" value="Genomic_DNA"/>
</dbReference>
<accession>A0A6M5YKT6</accession>
<reference evidence="2" key="1">
    <citation type="submission" date="2020-05" db="EMBL/GenBank/DDBJ databases">
        <title>Frigoriglobus tundricola gen. nov., sp. nov., a psychrotolerant cellulolytic planctomycete of the family Gemmataceae with two divergent copies of 16S rRNA gene.</title>
        <authorList>
            <person name="Kulichevskaya I.S."/>
            <person name="Ivanova A.A."/>
            <person name="Naumoff D.G."/>
            <person name="Beletsky A.V."/>
            <person name="Rijpstra W.I.C."/>
            <person name="Sinninghe Damste J.S."/>
            <person name="Mardanov A.V."/>
            <person name="Ravin N.V."/>
            <person name="Dedysh S.N."/>
        </authorList>
    </citation>
    <scope>NUCLEOTIDE SEQUENCE [LARGE SCALE GENOMIC DNA]</scope>
    <source>
        <strain evidence="2">PL17</strain>
    </source>
</reference>
<gene>
    <name evidence="1" type="ORF">FTUN_2221</name>
</gene>
<dbReference type="Proteomes" id="UP000503447">
    <property type="component" value="Chromosome"/>
</dbReference>
<dbReference type="RefSeq" id="WP_171470638.1">
    <property type="nucleotide sequence ID" value="NZ_CP053452.2"/>
</dbReference>
<dbReference type="NCBIfam" id="TIGR02215">
    <property type="entry name" value="phage_chp_gp8"/>
    <property type="match status" value="1"/>
</dbReference>
<dbReference type="Gene3D" id="1.10.3230.30">
    <property type="entry name" value="Phage gp6-like head-tail connector protein"/>
    <property type="match status" value="1"/>
</dbReference>
<dbReference type="CDD" id="cd08054">
    <property type="entry name" value="gp6"/>
    <property type="match status" value="1"/>
</dbReference>
<dbReference type="NCBIfam" id="TIGR01560">
    <property type="entry name" value="put_DNA_pack"/>
    <property type="match status" value="1"/>
</dbReference>
<evidence type="ECO:0000313" key="1">
    <source>
        <dbReference type="EMBL" id="QJW94699.1"/>
    </source>
</evidence>
<sequence length="217" mass="24165">MSYGLTLTTPPAAEPLTLAQAKAHLNVSPGVTADDDLITDLIRAAREQTELETGRRWMTQTLTMSWHTFPYRDDPGMKFASDYWPGMVPGYYPVLILPYEPVQSIVSLTYFDPNGVPQTLTEGTDFLTWLDHSPPLAYPYPGKLWPFTQTSRLGAVSCQFVAGYASADQVPARVRSAMKLAIGYWYEHRGDSDDPTELGLPLGAVRLLRSLHTGYYS</sequence>
<evidence type="ECO:0000313" key="2">
    <source>
        <dbReference type="Proteomes" id="UP000503447"/>
    </source>
</evidence>
<protein>
    <recommendedName>
        <fullName evidence="3">Phage gp6-like head-tail connector protein</fullName>
    </recommendedName>
</protein>
<dbReference type="KEGG" id="ftj:FTUN_2221"/>
<evidence type="ECO:0008006" key="3">
    <source>
        <dbReference type="Google" id="ProtNLM"/>
    </source>
</evidence>
<proteinExistence type="predicted"/>